<comment type="caution">
    <text evidence="2">The sequence shown here is derived from an EMBL/GenBank/DDBJ whole genome shotgun (WGS) entry which is preliminary data.</text>
</comment>
<accession>A0A438I0B2</accession>
<protein>
    <submittedName>
        <fullName evidence="2">Uncharacterized protein</fullName>
    </submittedName>
</protein>
<dbReference type="Proteomes" id="UP000288805">
    <property type="component" value="Unassembled WGS sequence"/>
</dbReference>
<sequence length="58" mass="6330">MASIQEAVASLGQRIDGQQPQQTEVAPPPFIVPTLTSEDPHARMDRLGAKVEAVEDFR</sequence>
<reference evidence="2 3" key="1">
    <citation type="journal article" date="2018" name="PLoS Genet.">
        <title>Population sequencing reveals clonal diversity and ancestral inbreeding in the grapevine cultivar Chardonnay.</title>
        <authorList>
            <person name="Roach M.J."/>
            <person name="Johnson D.L."/>
            <person name="Bohlmann J."/>
            <person name="van Vuuren H.J."/>
            <person name="Jones S.J."/>
            <person name="Pretorius I.S."/>
            <person name="Schmidt S.A."/>
            <person name="Borneman A.R."/>
        </authorList>
    </citation>
    <scope>NUCLEOTIDE SEQUENCE [LARGE SCALE GENOMIC DNA]</scope>
    <source>
        <strain evidence="3">cv. Chardonnay</strain>
        <tissue evidence="2">Leaf</tissue>
    </source>
</reference>
<name>A0A438I0B2_VITVI</name>
<feature type="region of interest" description="Disordered" evidence="1">
    <location>
        <begin position="1"/>
        <end position="29"/>
    </location>
</feature>
<evidence type="ECO:0000313" key="3">
    <source>
        <dbReference type="Proteomes" id="UP000288805"/>
    </source>
</evidence>
<evidence type="ECO:0000313" key="2">
    <source>
        <dbReference type="EMBL" id="RVW90146.1"/>
    </source>
</evidence>
<gene>
    <name evidence="2" type="ORF">CK203_042005</name>
</gene>
<organism evidence="2 3">
    <name type="scientific">Vitis vinifera</name>
    <name type="common">Grape</name>
    <dbReference type="NCBI Taxonomy" id="29760"/>
    <lineage>
        <taxon>Eukaryota</taxon>
        <taxon>Viridiplantae</taxon>
        <taxon>Streptophyta</taxon>
        <taxon>Embryophyta</taxon>
        <taxon>Tracheophyta</taxon>
        <taxon>Spermatophyta</taxon>
        <taxon>Magnoliopsida</taxon>
        <taxon>eudicotyledons</taxon>
        <taxon>Gunneridae</taxon>
        <taxon>Pentapetalae</taxon>
        <taxon>rosids</taxon>
        <taxon>Vitales</taxon>
        <taxon>Vitaceae</taxon>
        <taxon>Viteae</taxon>
        <taxon>Vitis</taxon>
    </lineage>
</organism>
<proteinExistence type="predicted"/>
<dbReference type="EMBL" id="QGNW01000157">
    <property type="protein sequence ID" value="RVW90146.1"/>
    <property type="molecule type" value="Genomic_DNA"/>
</dbReference>
<dbReference type="AlphaFoldDB" id="A0A438I0B2"/>
<evidence type="ECO:0000256" key="1">
    <source>
        <dbReference type="SAM" id="MobiDB-lite"/>
    </source>
</evidence>